<feature type="compositionally biased region" description="Basic and acidic residues" evidence="1">
    <location>
        <begin position="913"/>
        <end position="933"/>
    </location>
</feature>
<dbReference type="Proteomes" id="UP000887577">
    <property type="component" value="Unplaced"/>
</dbReference>
<feature type="region of interest" description="Disordered" evidence="1">
    <location>
        <begin position="1"/>
        <end position="21"/>
    </location>
</feature>
<feature type="region of interest" description="Disordered" evidence="1">
    <location>
        <begin position="178"/>
        <end position="198"/>
    </location>
</feature>
<feature type="compositionally biased region" description="Polar residues" evidence="1">
    <location>
        <begin position="1022"/>
        <end position="1034"/>
    </location>
</feature>
<feature type="compositionally biased region" description="Polar residues" evidence="1">
    <location>
        <begin position="1225"/>
        <end position="1246"/>
    </location>
</feature>
<feature type="compositionally biased region" description="Low complexity" evidence="1">
    <location>
        <begin position="106"/>
        <end position="118"/>
    </location>
</feature>
<feature type="region of interest" description="Disordered" evidence="1">
    <location>
        <begin position="861"/>
        <end position="957"/>
    </location>
</feature>
<feature type="compositionally biased region" description="Polar residues" evidence="1">
    <location>
        <begin position="934"/>
        <end position="948"/>
    </location>
</feature>
<sequence>MSNMQRINKANKLHSQLKKTTNVEDRIKLHQEAIKMIEGRENEDPDEDIDNHLIQRENAFGIQSIPLLSTNSRGATLSSFDPSTTEGITSSTSNESLHRQKRVRRNSVSSESSTSSAGRTRKSASRNASLTHIPALSHERLTPDAEKRVFNYNYRGPIPTKHHCQRSLFGKTVEVEPVETPKKRIQSKNRTPLRQHTHEHQIPTYHHRPGMHLHESSCDAARQLQASKSSANVATKSKSFDSRKTPPRFNKGSHDNLFQSSAKRRLDAWKPIERSKSSHSVKPLSSSTPTKRTEEDSSDGYAIPSVSELDRTLLKTPVRREITPPELYKTPAVHQEGNAKEFQTPLKSNVFRSGKQRFISKETLQDETEAEIAAIDTVLANLSPSRSKIPKLVSRQINLTPSTDYRNLKDTSVEKNFEEVQAAIKSKSKDKNETVQEVLKDKIEELIVTPGPKSKVQSPALTPVLKNKSGEGNVSSLKSSSKISVSTDKIGESFVTPSSKDKIQDIQISQLYQRNVFSTPKTSKTNESTIEMTPNTKFRTSLSREKLIKGFKEALDINICAKKRFLKYERQYFEKIRDLKKLDRIDKEMEKFSNIIKKATEDVKSATLDYSENVWRKVLAETEKLQNDAKEFVIITNENKEKRRRKLQNFGVLGDIDANEFERKHFESLSRRHENALRLSEAVKKVNIERAIVELQERKAIKDLVRLSLDNKTIAGISQSTSVTESTVTRRSVTLTSTEIRKLAEDAMNNKRKLGKVVSKPELAFIEQESENISERKSLSSAGIILSSRHHARIIETQITEKLFISDNFIQIPQSGISSAASSIIPRLDFSVLEDSASNKVKTSEPFPNIDENNLIEDIVIPDIKSQSSSKTKQKDSKNSNRKTERSDGRTSRDVSSISEFEPPPADVEPSSNDDKKTENDVSTIRDIEESVHNDVTITQDSTTNHAESQPIEHLHTPSEESIFSALPSTHSHDDLQSLPDPLSAKTNDSKSSAEKEEESNYILPVDLHQNGDSDPERLPLSATTGTFNASPISSARLLGDSPIPSPPFVAPSISSSIPGEKDVQKSKVDAIVAEEEEESIAELSHPESLHSSKSSSSTTTESSKVVIPSSLENSVHESVKPSVAIVVEHDEKSTTSVSTDSTATTSSIDSVASKTTSSKSSSEPSKNESKPASAKSSDDTSVPEDLPSSAQSNTSSDFSSFLPSNQESKFQKFSNTVVADKKQQTQSPADEISENSFSVSGYSQSNDHHPRTSNRRKSWDMVETGIIGKQSPSYYKNDSVDNDISGIFNNDPPKFESAPSALGPYAAVSPRSPRSEHSRRHSFSRSPPLPKTLSSKTSTDFFDHFLLDDVSLTNVAAPIFDISSGSERGSLGIKDERNLLDWSPGLSRELSQPKVAKKVENIVQEEIESTTETTDETTASTQIEELPLDRSVEATVKEIESFCYEMWPQIKNLSENANLDLLIAPFINSEDPEQRYHDAYRFAAFKRNYII</sequence>
<evidence type="ECO:0000313" key="3">
    <source>
        <dbReference type="WBParaSite" id="PSU_v2.g18599.t1"/>
    </source>
</evidence>
<feature type="compositionally biased region" description="Basic and acidic residues" evidence="1">
    <location>
        <begin position="873"/>
        <end position="893"/>
    </location>
</feature>
<evidence type="ECO:0000313" key="2">
    <source>
        <dbReference type="Proteomes" id="UP000887577"/>
    </source>
</evidence>
<reference evidence="3" key="1">
    <citation type="submission" date="2022-11" db="UniProtKB">
        <authorList>
            <consortium name="WormBaseParasite"/>
        </authorList>
    </citation>
    <scope>IDENTIFICATION</scope>
</reference>
<evidence type="ECO:0000256" key="1">
    <source>
        <dbReference type="SAM" id="MobiDB-lite"/>
    </source>
</evidence>
<feature type="region of interest" description="Disordered" evidence="1">
    <location>
        <begin position="1286"/>
        <end position="1335"/>
    </location>
</feature>
<organism evidence="2 3">
    <name type="scientific">Panagrolaimus superbus</name>
    <dbReference type="NCBI Taxonomy" id="310955"/>
    <lineage>
        <taxon>Eukaryota</taxon>
        <taxon>Metazoa</taxon>
        <taxon>Ecdysozoa</taxon>
        <taxon>Nematoda</taxon>
        <taxon>Chromadorea</taxon>
        <taxon>Rhabditida</taxon>
        <taxon>Tylenchina</taxon>
        <taxon>Panagrolaimomorpha</taxon>
        <taxon>Panagrolaimoidea</taxon>
        <taxon>Panagrolaimidae</taxon>
        <taxon>Panagrolaimus</taxon>
    </lineage>
</organism>
<feature type="compositionally biased region" description="Basic and acidic residues" evidence="1">
    <location>
        <begin position="264"/>
        <end position="276"/>
    </location>
</feature>
<feature type="compositionally biased region" description="Polar residues" evidence="1">
    <location>
        <begin position="1189"/>
        <end position="1218"/>
    </location>
</feature>
<feature type="region of interest" description="Disordered" evidence="1">
    <location>
        <begin position="221"/>
        <end position="305"/>
    </location>
</feature>
<feature type="compositionally biased region" description="Low complexity" evidence="1">
    <location>
        <begin position="1135"/>
        <end position="1165"/>
    </location>
</feature>
<feature type="compositionally biased region" description="Basic residues" evidence="1">
    <location>
        <begin position="183"/>
        <end position="195"/>
    </location>
</feature>
<feature type="compositionally biased region" description="Polar residues" evidence="1">
    <location>
        <begin position="76"/>
        <end position="95"/>
    </location>
</feature>
<proteinExistence type="predicted"/>
<feature type="region of interest" description="Disordered" evidence="1">
    <location>
        <begin position="76"/>
        <end position="136"/>
    </location>
</feature>
<accession>A0A914YGM2</accession>
<feature type="compositionally biased region" description="Low complexity" evidence="1">
    <location>
        <begin position="1092"/>
        <end position="1105"/>
    </location>
</feature>
<feature type="region of interest" description="Disordered" evidence="1">
    <location>
        <begin position="969"/>
        <end position="1262"/>
    </location>
</feature>
<keyword evidence="2" id="KW-1185">Reference proteome</keyword>
<feature type="compositionally biased region" description="Polar residues" evidence="1">
    <location>
        <begin position="224"/>
        <end position="237"/>
    </location>
</feature>
<feature type="compositionally biased region" description="Basic and acidic residues" evidence="1">
    <location>
        <begin position="1060"/>
        <end position="1069"/>
    </location>
</feature>
<name>A0A914YGM2_9BILA</name>
<dbReference type="WBParaSite" id="PSU_v2.g18599.t1">
    <property type="protein sequence ID" value="PSU_v2.g18599.t1"/>
    <property type="gene ID" value="PSU_v2.g18599"/>
</dbReference>
<protein>
    <submittedName>
        <fullName evidence="3">Uncharacterized protein</fullName>
    </submittedName>
</protein>
<feature type="compositionally biased region" description="Low complexity" evidence="1">
    <location>
        <begin position="278"/>
        <end position="287"/>
    </location>
</feature>